<feature type="region of interest" description="Disordered" evidence="1">
    <location>
        <begin position="685"/>
        <end position="705"/>
    </location>
</feature>
<organism evidence="2 3">
    <name type="scientific">Rhodonia placenta</name>
    <dbReference type="NCBI Taxonomy" id="104341"/>
    <lineage>
        <taxon>Eukaryota</taxon>
        <taxon>Fungi</taxon>
        <taxon>Dikarya</taxon>
        <taxon>Basidiomycota</taxon>
        <taxon>Agaricomycotina</taxon>
        <taxon>Agaricomycetes</taxon>
        <taxon>Polyporales</taxon>
        <taxon>Adustoporiaceae</taxon>
        <taxon>Rhodonia</taxon>
    </lineage>
</organism>
<feature type="compositionally biased region" description="Pro residues" evidence="1">
    <location>
        <begin position="611"/>
        <end position="622"/>
    </location>
</feature>
<feature type="compositionally biased region" description="Low complexity" evidence="1">
    <location>
        <begin position="503"/>
        <end position="512"/>
    </location>
</feature>
<feature type="compositionally biased region" description="Low complexity" evidence="1">
    <location>
        <begin position="100"/>
        <end position="111"/>
    </location>
</feature>
<evidence type="ECO:0000313" key="2">
    <source>
        <dbReference type="EMBL" id="KAF9810165.1"/>
    </source>
</evidence>
<evidence type="ECO:0000313" key="3">
    <source>
        <dbReference type="Proteomes" id="UP000639403"/>
    </source>
</evidence>
<protein>
    <submittedName>
        <fullName evidence="2">Uncharacterized protein</fullName>
    </submittedName>
</protein>
<feature type="compositionally biased region" description="Low complexity" evidence="1">
    <location>
        <begin position="273"/>
        <end position="284"/>
    </location>
</feature>
<feature type="compositionally biased region" description="Acidic residues" evidence="1">
    <location>
        <begin position="19"/>
        <end position="31"/>
    </location>
</feature>
<accession>A0A8H7U0H1</accession>
<dbReference type="Proteomes" id="UP000639403">
    <property type="component" value="Unassembled WGS sequence"/>
</dbReference>
<feature type="region of interest" description="Disordered" evidence="1">
    <location>
        <begin position="76"/>
        <end position="131"/>
    </location>
</feature>
<feature type="region of interest" description="Disordered" evidence="1">
    <location>
        <begin position="487"/>
        <end position="640"/>
    </location>
</feature>
<feature type="compositionally biased region" description="Basic and acidic residues" evidence="1">
    <location>
        <begin position="580"/>
        <end position="593"/>
    </location>
</feature>
<proteinExistence type="predicted"/>
<gene>
    <name evidence="2" type="ORF">IEO21_07096</name>
</gene>
<feature type="region of interest" description="Disordered" evidence="1">
    <location>
        <begin position="898"/>
        <end position="927"/>
    </location>
</feature>
<name>A0A8H7U0H1_9APHY</name>
<evidence type="ECO:0000256" key="1">
    <source>
        <dbReference type="SAM" id="MobiDB-lite"/>
    </source>
</evidence>
<feature type="region of interest" description="Disordered" evidence="1">
    <location>
        <begin position="265"/>
        <end position="291"/>
    </location>
</feature>
<comment type="caution">
    <text evidence="2">The sequence shown here is derived from an EMBL/GenBank/DDBJ whole genome shotgun (WGS) entry which is preliminary data.</text>
</comment>
<feature type="region of interest" description="Disordered" evidence="1">
    <location>
        <begin position="222"/>
        <end position="247"/>
    </location>
</feature>
<feature type="region of interest" description="Disordered" evidence="1">
    <location>
        <begin position="19"/>
        <end position="48"/>
    </location>
</feature>
<dbReference type="EMBL" id="JADOXO010000185">
    <property type="protein sequence ID" value="KAF9810165.1"/>
    <property type="molecule type" value="Genomic_DNA"/>
</dbReference>
<reference evidence="2" key="1">
    <citation type="submission" date="2020-11" db="EMBL/GenBank/DDBJ databases">
        <authorList>
            <person name="Koelle M."/>
            <person name="Horta M.A.C."/>
            <person name="Nowrousian M."/>
            <person name="Ohm R.A."/>
            <person name="Benz P."/>
            <person name="Pilgard A."/>
        </authorList>
    </citation>
    <scope>NUCLEOTIDE SEQUENCE</scope>
    <source>
        <strain evidence="2">FPRL280</strain>
    </source>
</reference>
<feature type="compositionally biased region" description="Basic and acidic residues" evidence="1">
    <location>
        <begin position="688"/>
        <end position="702"/>
    </location>
</feature>
<reference evidence="2" key="2">
    <citation type="journal article" name="Front. Microbiol.">
        <title>Degradative Capacity of Two Strains of Rhodonia placenta: From Phenotype to Genotype.</title>
        <authorList>
            <person name="Kolle M."/>
            <person name="Horta M.A.C."/>
            <person name="Nowrousian M."/>
            <person name="Ohm R.A."/>
            <person name="Benz J.P."/>
            <person name="Pilgard A."/>
        </authorList>
    </citation>
    <scope>NUCLEOTIDE SEQUENCE</scope>
    <source>
        <strain evidence="2">FPRL280</strain>
    </source>
</reference>
<feature type="compositionally biased region" description="Low complexity" evidence="1">
    <location>
        <begin position="594"/>
        <end position="607"/>
    </location>
</feature>
<sequence>MPGKKDDSVWSYNLRSYEFSDDDSDASEDAEVTTSRENPCSDDGQHDLDISSRVDTAQYKSNPWSIAKVNAACRKSVPVRSTPQTAPRIAAKKPHIGNKSTVSSVTQVSSTAPRKPNQRSLVKRKPHTSAQRVVPAVSLLSSVFGPSSNAIAPQKQPTCPILALDPSAPNGTSVANDDLVSLPMERLGQESASQMLPSSGASTPCKSQTTYKLSGVQTPHFQAHIPPVYTPNARIDPAQEGSSSSYGSVSGLLLPASLSVSTPNGLVMDRTYPSHSQSPSVQSQGAKNDAPKVYHPQQITHIHTDDTQNTPHTHGVNQHNLLERKAIHSVLASRAEPQRLIDKLLPATPHREGTVTSAKRPQRFVHEASSSPMSDGHIRRDVRNIDKGRKMSISPVHMPHIAQKMTQSSSPLRGPDSRHGVSPTVASISHINAARPSSRTSPADIPAPRRHMAMETMISPAHKRTASPLNVSVAPAKRDAYAAFPTSPDAAWSTLPPPKKPRVAPAPAGKVRQSGTFRLPLTHARAPEPVAQKRRVVTYLPPPRKAPSPHVTTGTRDKEGSRYPSPPGSELDVPPMSRARAPDAGHDADEHAPAARSAPSRPHPASRTALPSPPPSDPPEAAPPAAEDTQQDTDVRAHFDMRDLRQRYTLVRRRVAERKRLSAEVWPLLQLPSCGIVYCDRPLSESSQKGERLSEEEMRDDPQEQSTEIAIVTWQPSVKALEVNEQNVKYRHKGAATRAGPIARRTRSLSFSGSRGAPCARVRVRGPSPLSGSGHARARRRAIAACIAASTSASDGLAGRSSGRLDTVDTGREDAFELARVREAMGGVLRGGVDGTATGGAPDSAVALSVAACSAALSAAAWARVIVGFSTYRSGARDWGVLGPASASASASGAVADSSSARNGLFGESRTGNKPGFRSREGIGAGGGVGKRACTRVLGWRREGGGDARPSLALLVADDQCAVGIMAGGIVIGEIAFNDEAFIFISV</sequence>
<dbReference type="AlphaFoldDB" id="A0A8H7U0H1"/>